<dbReference type="InterPro" id="IPR036291">
    <property type="entry name" value="NAD(P)-bd_dom_sf"/>
</dbReference>
<reference evidence="3" key="1">
    <citation type="submission" date="2020-02" db="EMBL/GenBank/DDBJ databases">
        <authorList>
            <person name="Meier V. D."/>
        </authorList>
    </citation>
    <scope>NUCLEOTIDE SEQUENCE</scope>
    <source>
        <strain evidence="3">AVDCRST_MAG30</strain>
    </source>
</reference>
<dbReference type="SUPFAM" id="SSF51735">
    <property type="entry name" value="NAD(P)-binding Rossmann-fold domains"/>
    <property type="match status" value="1"/>
</dbReference>
<dbReference type="GO" id="GO:0000166">
    <property type="term" value="F:nucleotide binding"/>
    <property type="evidence" value="ECO:0007669"/>
    <property type="project" value="InterPro"/>
</dbReference>
<keyword evidence="1" id="KW-0560">Oxidoreductase</keyword>
<accession>A0A6J4U4U0</accession>
<protein>
    <submittedName>
        <fullName evidence="3">Oxidoreductase domain protein</fullName>
    </submittedName>
</protein>
<evidence type="ECO:0000313" key="3">
    <source>
        <dbReference type="EMBL" id="CAA9538212.1"/>
    </source>
</evidence>
<dbReference type="EMBL" id="CADCVS010000582">
    <property type="protein sequence ID" value="CAA9538212.1"/>
    <property type="molecule type" value="Genomic_DNA"/>
</dbReference>
<dbReference type="InterPro" id="IPR000683">
    <property type="entry name" value="Gfo/Idh/MocA-like_OxRdtase_N"/>
</dbReference>
<feature type="domain" description="Gfo/Idh/MocA-like oxidoreductase N-terminal" evidence="2">
    <location>
        <begin position="10"/>
        <end position="123"/>
    </location>
</feature>
<sequence length="125" mass="12381">MSTVSATRPRLGFLGVGWIGRNRMEAIAGARTADIALVADPSAACVEAALAAAPEAAEAGGFDELLAAGLDGIAIATPSALHAAQATAALEAGVAVFCQKPLARTAAETRAVIDAARTADRLLGA</sequence>
<dbReference type="PANTHER" id="PTHR43818:SF11">
    <property type="entry name" value="BCDNA.GH03377"/>
    <property type="match status" value="1"/>
</dbReference>
<organism evidence="3">
    <name type="scientific">uncultured Solirubrobacteraceae bacterium</name>
    <dbReference type="NCBI Taxonomy" id="1162706"/>
    <lineage>
        <taxon>Bacteria</taxon>
        <taxon>Bacillati</taxon>
        <taxon>Actinomycetota</taxon>
        <taxon>Thermoleophilia</taxon>
        <taxon>Solirubrobacterales</taxon>
        <taxon>Solirubrobacteraceae</taxon>
        <taxon>environmental samples</taxon>
    </lineage>
</organism>
<evidence type="ECO:0000259" key="2">
    <source>
        <dbReference type="Pfam" id="PF01408"/>
    </source>
</evidence>
<gene>
    <name evidence="3" type="ORF">AVDCRST_MAG30-4463</name>
</gene>
<proteinExistence type="predicted"/>
<dbReference type="InterPro" id="IPR050463">
    <property type="entry name" value="Gfo/Idh/MocA_oxidrdct_glycsds"/>
</dbReference>
<dbReference type="Pfam" id="PF01408">
    <property type="entry name" value="GFO_IDH_MocA"/>
    <property type="match status" value="1"/>
</dbReference>
<dbReference type="AlphaFoldDB" id="A0A6J4U4U0"/>
<dbReference type="Gene3D" id="3.40.50.720">
    <property type="entry name" value="NAD(P)-binding Rossmann-like Domain"/>
    <property type="match status" value="1"/>
</dbReference>
<dbReference type="PANTHER" id="PTHR43818">
    <property type="entry name" value="BCDNA.GH03377"/>
    <property type="match status" value="1"/>
</dbReference>
<evidence type="ECO:0000256" key="1">
    <source>
        <dbReference type="ARBA" id="ARBA00023002"/>
    </source>
</evidence>
<dbReference type="GO" id="GO:0016491">
    <property type="term" value="F:oxidoreductase activity"/>
    <property type="evidence" value="ECO:0007669"/>
    <property type="project" value="UniProtKB-KW"/>
</dbReference>
<name>A0A6J4U4U0_9ACTN</name>
<feature type="non-terminal residue" evidence="3">
    <location>
        <position position="125"/>
    </location>
</feature>